<accession>A0A3N0I3Q8</accession>
<dbReference type="RefSeq" id="WP_128519788.1">
    <property type="nucleotide sequence ID" value="NZ_RJQC01000001.1"/>
</dbReference>
<organism evidence="2 3">
    <name type="scientific">Absicoccus porci</name>
    <dbReference type="NCBI Taxonomy" id="2486576"/>
    <lineage>
        <taxon>Bacteria</taxon>
        <taxon>Bacillati</taxon>
        <taxon>Bacillota</taxon>
        <taxon>Erysipelotrichia</taxon>
        <taxon>Erysipelotrichales</taxon>
        <taxon>Erysipelotrichaceae</taxon>
        <taxon>Absicoccus</taxon>
    </lineage>
</organism>
<dbReference type="Proteomes" id="UP000276568">
    <property type="component" value="Unassembled WGS sequence"/>
</dbReference>
<proteinExistence type="predicted"/>
<evidence type="ECO:0000313" key="2">
    <source>
        <dbReference type="EMBL" id="RNM31623.1"/>
    </source>
</evidence>
<name>A0A3N0I3Q8_9FIRM</name>
<evidence type="ECO:0000313" key="3">
    <source>
        <dbReference type="Proteomes" id="UP000276568"/>
    </source>
</evidence>
<dbReference type="EMBL" id="RJQC01000001">
    <property type="protein sequence ID" value="RNM31623.1"/>
    <property type="molecule type" value="Genomic_DNA"/>
</dbReference>
<protein>
    <submittedName>
        <fullName evidence="2">Uncharacterized protein</fullName>
    </submittedName>
</protein>
<sequence length="215" mass="23665">MENKLQPSQPGALQTQTPNTTFNLPGNNNTLVAHTDAVNNTYSVMMVGGAPPMPGSPNAAHTIALNTDFYNLLVVGDDELNPQYCHCLVRKDRAITESTSKELKAAYATLSDDAISVLKTYPAIIATENHAYGKTDADHYAAYGLIVDVKIQDNGIKVYYQILNWIPQQKINELRFELGIEGCSGTNELNRMHWAIKKINAVEVLREAGIQVFSL</sequence>
<dbReference type="OrthoDB" id="9816036at2"/>
<feature type="region of interest" description="Disordered" evidence="1">
    <location>
        <begin position="1"/>
        <end position="20"/>
    </location>
</feature>
<comment type="caution">
    <text evidence="2">The sequence shown here is derived from an EMBL/GenBank/DDBJ whole genome shotgun (WGS) entry which is preliminary data.</text>
</comment>
<dbReference type="AlphaFoldDB" id="A0A3N0I3Q8"/>
<gene>
    <name evidence="2" type="ORF">EDX97_03460</name>
</gene>
<evidence type="ECO:0000256" key="1">
    <source>
        <dbReference type="SAM" id="MobiDB-lite"/>
    </source>
</evidence>
<reference evidence="2 3" key="1">
    <citation type="submission" date="2018-11" db="EMBL/GenBank/DDBJ databases">
        <title>Clostridium sp. nov., a member of the family Erysipelotrichaceae isolated from pig faeces.</title>
        <authorList>
            <person name="Chang Y.-H."/>
        </authorList>
    </citation>
    <scope>NUCLEOTIDE SEQUENCE [LARGE SCALE GENOMIC DNA]</scope>
    <source>
        <strain evidence="2 3">YH-panp20</strain>
    </source>
</reference>
<keyword evidence="3" id="KW-1185">Reference proteome</keyword>